<dbReference type="KEGG" id="ccam:M5D45_24730"/>
<evidence type="ECO:0000313" key="11">
    <source>
        <dbReference type="EMBL" id="URF06321.1"/>
    </source>
</evidence>
<dbReference type="EC" id="4.4.1.25" evidence="5"/>
<evidence type="ECO:0000256" key="3">
    <source>
        <dbReference type="ARBA" id="ARBA00022898"/>
    </source>
</evidence>
<dbReference type="Gene3D" id="3.40.50.1100">
    <property type="match status" value="2"/>
</dbReference>
<dbReference type="NCBIfam" id="NF003031">
    <property type="entry name" value="PRK03910.1-4"/>
    <property type="match status" value="1"/>
</dbReference>
<sequence length="337" mass="35237">MHHLDLQRYPRMFLGGTHTPLEYLPRLTKLLGGPSLFIKREDCSRLATGGNKTRKLEFLLGDAQRQGADTIVTSGATQSNHARQTAAAAAKMGFQCTVVLEARVPSMDPQYSASGNALLDKVLGASIVSVPSGADMPALVADVAQRLRDAGRSPYVIPVGGSNVIGTLGFVECAAEILAQTAELQVPADHLVVASGSAGTHAGLIVGLDALGSSCTVSGISVGAPSSVQAEKVGHLAAAVCRELELPAGDIPARVRVDDEFIGPGYGLPTPAVREAIDLVARHEGILLDPVYTGKSMAALIHYVRSGRYAKHENVIFVHTGGSAALFGYELFLGQPQ</sequence>
<reference evidence="11" key="2">
    <citation type="journal article" date="2022" name="Microbiol. Resour. Announc.">
        <title>Genome Sequence of Cupriavidus campinensis Strain G5, a Member of a Bacterial Consortium Capable of Polyethylene Degradation.</title>
        <authorList>
            <person name="Schneider B."/>
            <person name="Pfeiffer F."/>
            <person name="Dyall-Smith M."/>
            <person name="Kunte H.J."/>
        </authorList>
    </citation>
    <scope>NUCLEOTIDE SEQUENCE</scope>
    <source>
        <strain evidence="11">G5</strain>
    </source>
</reference>
<evidence type="ECO:0000256" key="7">
    <source>
        <dbReference type="PIRSR" id="PIRSR006278-1"/>
    </source>
</evidence>
<feature type="modified residue" description="N6-(pyridoxal phosphate)lysine" evidence="8">
    <location>
        <position position="52"/>
    </location>
</feature>
<accession>A0AAE9I926</accession>
<evidence type="ECO:0000256" key="5">
    <source>
        <dbReference type="ARBA" id="ARBA00066825"/>
    </source>
</evidence>
<evidence type="ECO:0000256" key="8">
    <source>
        <dbReference type="PIRSR" id="PIRSR006278-2"/>
    </source>
</evidence>
<comment type="similarity">
    <text evidence="2">Belongs to the ACC deaminase/D-cysteine desulfhydrase family.</text>
</comment>
<dbReference type="GO" id="GO:0034011">
    <property type="term" value="F:L-cysteate sulfo-lyase activity"/>
    <property type="evidence" value="ECO:0007669"/>
    <property type="project" value="UniProtKB-EC"/>
</dbReference>
<gene>
    <name evidence="10" type="ORF">FGG12_13465</name>
    <name evidence="11" type="ORF">M5D45_24730</name>
</gene>
<reference evidence="10 12" key="1">
    <citation type="submission" date="2019-05" db="EMBL/GenBank/DDBJ databases">
        <title>Whole genome sequence analysis of Cupriavidus campinensis S14E4C strain.</title>
        <authorList>
            <person name="Abbaszade G."/>
            <person name="Szabo A."/>
            <person name="Toumi M."/>
            <person name="Toth E."/>
        </authorList>
    </citation>
    <scope>NUCLEOTIDE SEQUENCE [LARGE SCALE GENOMIC DNA]</scope>
    <source>
        <strain evidence="10 12">S14E4C</strain>
    </source>
</reference>
<dbReference type="SUPFAM" id="SSF53686">
    <property type="entry name" value="Tryptophan synthase beta subunit-like PLP-dependent enzymes"/>
    <property type="match status" value="1"/>
</dbReference>
<dbReference type="EMBL" id="CP097331">
    <property type="protein sequence ID" value="URF06321.1"/>
    <property type="molecule type" value="Genomic_DNA"/>
</dbReference>
<comment type="cofactor">
    <cofactor evidence="1">
        <name>pyridoxal 5'-phosphate</name>
        <dbReference type="ChEBI" id="CHEBI:597326"/>
    </cofactor>
</comment>
<dbReference type="EMBL" id="VCIZ01000007">
    <property type="protein sequence ID" value="TSP12025.1"/>
    <property type="molecule type" value="Genomic_DNA"/>
</dbReference>
<dbReference type="PANTHER" id="PTHR43780:SF2">
    <property type="entry name" value="1-AMINOCYCLOPROPANE-1-CARBOXYLATE DEAMINASE-RELATED"/>
    <property type="match status" value="1"/>
</dbReference>
<protein>
    <recommendedName>
        <fullName evidence="6">L-cysteate sulfo-lyase</fullName>
        <ecNumber evidence="5">4.4.1.25</ecNumber>
    </recommendedName>
</protein>
<dbReference type="Pfam" id="PF00291">
    <property type="entry name" value="PALP"/>
    <property type="match status" value="1"/>
</dbReference>
<evidence type="ECO:0000256" key="6">
    <source>
        <dbReference type="ARBA" id="ARBA00068519"/>
    </source>
</evidence>
<dbReference type="GO" id="GO:0019148">
    <property type="term" value="F:D-cysteine desulfhydrase activity"/>
    <property type="evidence" value="ECO:0007669"/>
    <property type="project" value="TreeGrafter"/>
</dbReference>
<evidence type="ECO:0000256" key="2">
    <source>
        <dbReference type="ARBA" id="ARBA00008639"/>
    </source>
</evidence>
<reference evidence="11" key="3">
    <citation type="submission" date="2022-05" db="EMBL/GenBank/DDBJ databases">
        <authorList>
            <person name="Kunte H.-J."/>
        </authorList>
    </citation>
    <scope>NUCLEOTIDE SEQUENCE</scope>
    <source>
        <strain evidence="11">G5</strain>
    </source>
</reference>
<dbReference type="FunFam" id="3.40.50.1100:FF:000017">
    <property type="entry name" value="D-cysteine desulfhydrase"/>
    <property type="match status" value="1"/>
</dbReference>
<proteinExistence type="inferred from homology"/>
<evidence type="ECO:0000313" key="12">
    <source>
        <dbReference type="Proteomes" id="UP000318943"/>
    </source>
</evidence>
<dbReference type="PANTHER" id="PTHR43780">
    <property type="entry name" value="1-AMINOCYCLOPROPANE-1-CARBOXYLATE DEAMINASE-RELATED"/>
    <property type="match status" value="1"/>
</dbReference>
<dbReference type="AlphaFoldDB" id="A0AAE9I926"/>
<feature type="domain" description="Tryptophan synthase beta chain-like PALP" evidence="9">
    <location>
        <begin position="14"/>
        <end position="321"/>
    </location>
</feature>
<dbReference type="InterPro" id="IPR005966">
    <property type="entry name" value="D-Cys_desShydrase"/>
</dbReference>
<evidence type="ECO:0000313" key="10">
    <source>
        <dbReference type="EMBL" id="TSP12025.1"/>
    </source>
</evidence>
<dbReference type="NCBIfam" id="TIGR01275">
    <property type="entry name" value="ACC_deam_rel"/>
    <property type="match status" value="1"/>
</dbReference>
<name>A0AAE9I926_9BURK</name>
<dbReference type="RefSeq" id="WP_144198178.1">
    <property type="nucleotide sequence ID" value="NZ_VCIZ01000007.1"/>
</dbReference>
<evidence type="ECO:0000259" key="9">
    <source>
        <dbReference type="Pfam" id="PF00291"/>
    </source>
</evidence>
<dbReference type="InterPro" id="IPR027278">
    <property type="entry name" value="ACCD_DCysDesulf"/>
</dbReference>
<dbReference type="Proteomes" id="UP001056132">
    <property type="component" value="Chromosome 2"/>
</dbReference>
<keyword evidence="4 11" id="KW-0456">Lyase</keyword>
<dbReference type="InterPro" id="IPR036052">
    <property type="entry name" value="TrpB-like_PALP_sf"/>
</dbReference>
<keyword evidence="3 8" id="KW-0663">Pyridoxal phosphate</keyword>
<evidence type="ECO:0000256" key="4">
    <source>
        <dbReference type="ARBA" id="ARBA00023239"/>
    </source>
</evidence>
<keyword evidence="12" id="KW-1185">Reference proteome</keyword>
<organism evidence="11 13">
    <name type="scientific">Cupriavidus campinensis</name>
    <dbReference type="NCBI Taxonomy" id="151783"/>
    <lineage>
        <taxon>Bacteria</taxon>
        <taxon>Pseudomonadati</taxon>
        <taxon>Pseudomonadota</taxon>
        <taxon>Betaproteobacteria</taxon>
        <taxon>Burkholderiales</taxon>
        <taxon>Burkholderiaceae</taxon>
        <taxon>Cupriavidus</taxon>
    </lineage>
</organism>
<evidence type="ECO:0000256" key="1">
    <source>
        <dbReference type="ARBA" id="ARBA00001933"/>
    </source>
</evidence>
<dbReference type="PIRSF" id="PIRSF006278">
    <property type="entry name" value="ACCD_DCysDesulf"/>
    <property type="match status" value="1"/>
</dbReference>
<feature type="active site" description="Nucleophile" evidence="7">
    <location>
        <position position="79"/>
    </location>
</feature>
<dbReference type="Proteomes" id="UP000318943">
    <property type="component" value="Unassembled WGS sequence"/>
</dbReference>
<evidence type="ECO:0000313" key="13">
    <source>
        <dbReference type="Proteomes" id="UP001056132"/>
    </source>
</evidence>
<dbReference type="InterPro" id="IPR001926">
    <property type="entry name" value="TrpB-like_PALP"/>
</dbReference>